<dbReference type="Proteomes" id="UP000749293">
    <property type="component" value="Unassembled WGS sequence"/>
</dbReference>
<feature type="chain" id="PRO_5040187510" evidence="1">
    <location>
        <begin position="21"/>
        <end position="52"/>
    </location>
</feature>
<gene>
    <name evidence="2" type="ORF">GMORB2_0695</name>
</gene>
<comment type="caution">
    <text evidence="2">The sequence shown here is derived from an EMBL/GenBank/DDBJ whole genome shotgun (WGS) entry which is preliminary data.</text>
</comment>
<sequence>MIPVTARCLTLLRAAAWSACEVTGIGKPPGVRPLRDDGCTGEGKEQSWLLIQ</sequence>
<protein>
    <submittedName>
        <fullName evidence="2">Uncharacterized protein</fullName>
    </submittedName>
</protein>
<organism evidence="2 3">
    <name type="scientific">Geosmithia morbida</name>
    <dbReference type="NCBI Taxonomy" id="1094350"/>
    <lineage>
        <taxon>Eukaryota</taxon>
        <taxon>Fungi</taxon>
        <taxon>Dikarya</taxon>
        <taxon>Ascomycota</taxon>
        <taxon>Pezizomycotina</taxon>
        <taxon>Sordariomycetes</taxon>
        <taxon>Hypocreomycetidae</taxon>
        <taxon>Hypocreales</taxon>
        <taxon>Bionectriaceae</taxon>
        <taxon>Geosmithia</taxon>
    </lineage>
</organism>
<dbReference type="RefSeq" id="XP_035325610.1">
    <property type="nucleotide sequence ID" value="XM_035462680.1"/>
</dbReference>
<dbReference type="EMBL" id="JAANYQ010000001">
    <property type="protein sequence ID" value="KAF4126958.1"/>
    <property type="molecule type" value="Genomic_DNA"/>
</dbReference>
<reference evidence="2" key="1">
    <citation type="submission" date="2020-03" db="EMBL/GenBank/DDBJ databases">
        <title>Site-based positive gene gene selection in Geosmithia morbida across the United States reveals a broad range of putative effectors and factors for local host and environmental adapation.</title>
        <authorList>
            <person name="Onufrak A."/>
            <person name="Murdoch R.W."/>
            <person name="Gazis R."/>
            <person name="Huff M."/>
            <person name="Staton M."/>
            <person name="Klingeman W."/>
            <person name="Hadziabdic D."/>
        </authorList>
    </citation>
    <scope>NUCLEOTIDE SEQUENCE</scope>
    <source>
        <strain evidence="2">1262</strain>
    </source>
</reference>
<dbReference type="GeneID" id="55966925"/>
<evidence type="ECO:0000256" key="1">
    <source>
        <dbReference type="SAM" id="SignalP"/>
    </source>
</evidence>
<keyword evidence="1" id="KW-0732">Signal</keyword>
<evidence type="ECO:0000313" key="2">
    <source>
        <dbReference type="EMBL" id="KAF4126958.1"/>
    </source>
</evidence>
<evidence type="ECO:0000313" key="3">
    <source>
        <dbReference type="Proteomes" id="UP000749293"/>
    </source>
</evidence>
<dbReference type="AlphaFoldDB" id="A0A9P4Z483"/>
<accession>A0A9P4Z483</accession>
<keyword evidence="3" id="KW-1185">Reference proteome</keyword>
<feature type="signal peptide" evidence="1">
    <location>
        <begin position="1"/>
        <end position="20"/>
    </location>
</feature>
<proteinExistence type="predicted"/>
<name>A0A9P4Z483_9HYPO</name>